<comment type="caution">
    <text evidence="8">The sequence shown here is derived from an EMBL/GenBank/DDBJ whole genome shotgun (WGS) entry which is preliminary data.</text>
</comment>
<gene>
    <name evidence="8" type="ORF">CLV93_105209</name>
    <name evidence="7" type="ORF">JCM18694_16160</name>
</gene>
<evidence type="ECO:0000313" key="8">
    <source>
        <dbReference type="EMBL" id="PSK82815.1"/>
    </source>
</evidence>
<dbReference type="CDD" id="cd04453">
    <property type="entry name" value="S1_RNase_E"/>
    <property type="match status" value="1"/>
</dbReference>
<evidence type="ECO:0000259" key="6">
    <source>
        <dbReference type="SMART" id="SM00316"/>
    </source>
</evidence>
<dbReference type="InterPro" id="IPR019307">
    <property type="entry name" value="RNA-bd_AU-1/RNase_E/G"/>
</dbReference>
<keyword evidence="10" id="KW-1185">Reference proteome</keyword>
<dbReference type="GO" id="GO:0016787">
    <property type="term" value="F:hydrolase activity"/>
    <property type="evidence" value="ECO:0007669"/>
    <property type="project" value="UniProtKB-KW"/>
</dbReference>
<dbReference type="SMART" id="SM00316">
    <property type="entry name" value="S1"/>
    <property type="match status" value="1"/>
</dbReference>
<organism evidence="8 9">
    <name type="scientific">Prolixibacter denitrificans</name>
    <dbReference type="NCBI Taxonomy" id="1541063"/>
    <lineage>
        <taxon>Bacteria</taxon>
        <taxon>Pseudomonadati</taxon>
        <taxon>Bacteroidota</taxon>
        <taxon>Bacteroidia</taxon>
        <taxon>Marinilabiliales</taxon>
        <taxon>Prolixibacteraceae</taxon>
        <taxon>Prolixibacter</taxon>
    </lineage>
</organism>
<evidence type="ECO:0000313" key="10">
    <source>
        <dbReference type="Proteomes" id="UP000396862"/>
    </source>
</evidence>
<comment type="cofactor">
    <cofactor evidence="1">
        <name>Mg(2+)</name>
        <dbReference type="ChEBI" id="CHEBI:18420"/>
    </cofactor>
</comment>
<dbReference type="GO" id="GO:0003723">
    <property type="term" value="F:RNA binding"/>
    <property type="evidence" value="ECO:0007669"/>
    <property type="project" value="UniProtKB-KW"/>
</dbReference>
<dbReference type="EMBL" id="PYGC01000005">
    <property type="protein sequence ID" value="PSK82815.1"/>
    <property type="molecule type" value="Genomic_DNA"/>
</dbReference>
<dbReference type="Proteomes" id="UP000240621">
    <property type="component" value="Unassembled WGS sequence"/>
</dbReference>
<keyword evidence="4" id="KW-0460">Magnesium</keyword>
<dbReference type="Pfam" id="PF10150">
    <property type="entry name" value="RNase_E_G"/>
    <property type="match status" value="1"/>
</dbReference>
<reference evidence="7 10" key="2">
    <citation type="submission" date="2019-10" db="EMBL/GenBank/DDBJ databases">
        <title>Prolixibacter strains distinguished by the presence of nitrate reductase genes were adept at nitrate-dependent anaerobic corrosion of metallic iron and carbon steel.</title>
        <authorList>
            <person name="Iino T."/>
            <person name="Shono N."/>
            <person name="Ito K."/>
            <person name="Nakamura R."/>
            <person name="Sueoka K."/>
            <person name="Harayama S."/>
            <person name="Ohkuma M."/>
        </authorList>
    </citation>
    <scope>NUCLEOTIDE SEQUENCE [LARGE SCALE GENOMIC DNA]</scope>
    <source>
        <strain evidence="7 10">MIC1-1</strain>
    </source>
</reference>
<dbReference type="GO" id="GO:0005737">
    <property type="term" value="C:cytoplasm"/>
    <property type="evidence" value="ECO:0007669"/>
    <property type="project" value="TreeGrafter"/>
</dbReference>
<evidence type="ECO:0000256" key="1">
    <source>
        <dbReference type="ARBA" id="ARBA00001946"/>
    </source>
</evidence>
<dbReference type="PANTHER" id="PTHR30001:SF0">
    <property type="entry name" value="RIBONUCLEASE G"/>
    <property type="match status" value="1"/>
</dbReference>
<feature type="domain" description="S1 motif" evidence="6">
    <location>
        <begin position="37"/>
        <end position="141"/>
    </location>
</feature>
<keyword evidence="2" id="KW-0479">Metal-binding</keyword>
<evidence type="ECO:0000313" key="9">
    <source>
        <dbReference type="Proteomes" id="UP000240621"/>
    </source>
</evidence>
<name>A0A2P8CCX2_9BACT</name>
<dbReference type="SUPFAM" id="SSF50249">
    <property type="entry name" value="Nucleic acid-binding proteins"/>
    <property type="match status" value="1"/>
</dbReference>
<dbReference type="NCBIfam" id="TIGR00757">
    <property type="entry name" value="RNaseEG"/>
    <property type="match status" value="1"/>
</dbReference>
<dbReference type="OrthoDB" id="9804278at2"/>
<dbReference type="InterPro" id="IPR003029">
    <property type="entry name" value="S1_domain"/>
</dbReference>
<sequence>MSNELIIDVSPSHVEIALLENKRLVELNSEDSNAKFAVGDIYLGKVKKIMPGLNAAFVDVGYEKDAFLHYLDLGPQFQTLNKFLKLAGSKKSKFVPVSKIHPDPDINKEGKITEVVKQGQSILVQIAKEPISTKGPRLTSEISVAGRNMVLMPFSDKVSVSQKIRSTEEKNRLKKLIQSIRPKRYGVIIRTAAEGKRVAELDQELKRLVAKFENAMAKLSRHNAPSLVLGELDRTIAMIRDVYTPDFGSIMVNDQEAAIEIKDYLGTIAPEKKKIVKYYSGRAPIFEHFGIDKQIKASFGKTVSFKSGAYLIIEHTEAFHVIDVNSGNRSKSGNQETNALEVNLAAADEIARQLRLRDMGGIIVIDFIDMHSNENRQKVFDKMKEAMGADRTKHNILPLSKFCLMQITRQRVRPEMNIDTAEVCPVCKGTGKVTPTVLFTDEIEQRVKFIFGELAKKRLTIQLHPFVAAFLTKGFPSRRLRWMFEFRKRVVIDEVASLNFLESKYLDENQEEIIF</sequence>
<dbReference type="GO" id="GO:0046872">
    <property type="term" value="F:metal ion binding"/>
    <property type="evidence" value="ECO:0007669"/>
    <property type="project" value="UniProtKB-KW"/>
</dbReference>
<protein>
    <submittedName>
        <fullName evidence="8">Ribonuclease G</fullName>
    </submittedName>
</protein>
<dbReference type="Proteomes" id="UP000396862">
    <property type="component" value="Unassembled WGS sequence"/>
</dbReference>
<dbReference type="EMBL" id="BLAU01000001">
    <property type="protein sequence ID" value="GET21370.1"/>
    <property type="molecule type" value="Genomic_DNA"/>
</dbReference>
<dbReference type="GO" id="GO:0006364">
    <property type="term" value="P:rRNA processing"/>
    <property type="evidence" value="ECO:0007669"/>
    <property type="project" value="TreeGrafter"/>
</dbReference>
<keyword evidence="5" id="KW-0694">RNA-binding</keyword>
<dbReference type="AlphaFoldDB" id="A0A2P8CCX2"/>
<dbReference type="Gene3D" id="2.40.50.140">
    <property type="entry name" value="Nucleic acid-binding proteins"/>
    <property type="match status" value="1"/>
</dbReference>
<proteinExistence type="predicted"/>
<dbReference type="InterPro" id="IPR004659">
    <property type="entry name" value="RNase_E/G"/>
</dbReference>
<evidence type="ECO:0000313" key="7">
    <source>
        <dbReference type="EMBL" id="GET21370.1"/>
    </source>
</evidence>
<evidence type="ECO:0000256" key="2">
    <source>
        <dbReference type="ARBA" id="ARBA00022723"/>
    </source>
</evidence>
<dbReference type="GO" id="GO:0004540">
    <property type="term" value="F:RNA nuclease activity"/>
    <property type="evidence" value="ECO:0007669"/>
    <property type="project" value="InterPro"/>
</dbReference>
<dbReference type="RefSeq" id="WP_106542407.1">
    <property type="nucleotide sequence ID" value="NZ_BLAU01000001.1"/>
</dbReference>
<evidence type="ECO:0000256" key="5">
    <source>
        <dbReference type="ARBA" id="ARBA00022884"/>
    </source>
</evidence>
<evidence type="ECO:0000256" key="3">
    <source>
        <dbReference type="ARBA" id="ARBA00022801"/>
    </source>
</evidence>
<reference evidence="8 9" key="1">
    <citation type="submission" date="2018-03" db="EMBL/GenBank/DDBJ databases">
        <title>Genomic Encyclopedia of Archaeal and Bacterial Type Strains, Phase II (KMG-II): from individual species to whole genera.</title>
        <authorList>
            <person name="Goeker M."/>
        </authorList>
    </citation>
    <scope>NUCLEOTIDE SEQUENCE [LARGE SCALE GENOMIC DNA]</scope>
    <source>
        <strain evidence="8 9">DSM 27267</strain>
    </source>
</reference>
<dbReference type="InterPro" id="IPR012340">
    <property type="entry name" value="NA-bd_OB-fold"/>
</dbReference>
<evidence type="ECO:0000256" key="4">
    <source>
        <dbReference type="ARBA" id="ARBA00022842"/>
    </source>
</evidence>
<accession>A0A2P8CCX2</accession>
<dbReference type="PANTHER" id="PTHR30001">
    <property type="entry name" value="RIBONUCLEASE"/>
    <property type="match status" value="1"/>
</dbReference>
<keyword evidence="3" id="KW-0378">Hydrolase</keyword>